<sequence length="67" mass="7872">MSLKCSTATVLNLNSALNLDYALEEIYYRKNAFEFKKMIVFQIQCSKTTSGENFLYLFCLFYPHEKV</sequence>
<evidence type="ECO:0000313" key="2">
    <source>
        <dbReference type="Proteomes" id="UP000005638"/>
    </source>
</evidence>
<dbReference type="HOGENOM" id="CLU_2806172_0_0_10"/>
<reference evidence="1 2" key="1">
    <citation type="journal article" date="2012" name="J. Bacteriol.">
        <title>Genome Sequence of the Fish Pathogen Flavobacterium columnare ATCC 49512.</title>
        <authorList>
            <person name="Tekedar H.C."/>
            <person name="Karsi A."/>
            <person name="Gillaspy A.F."/>
            <person name="Dyer D.W."/>
            <person name="Benton N.R."/>
            <person name="Zaitshik J."/>
            <person name="Vamenta S."/>
            <person name="Banes M.M."/>
            <person name="Gulsoy N."/>
            <person name="Aboko-Cole M."/>
            <person name="Waldbieser G.C."/>
            <person name="Lawrence M.L."/>
        </authorList>
    </citation>
    <scope>NUCLEOTIDE SEQUENCE [LARGE SCALE GENOMIC DNA]</scope>
    <source>
        <strain evidence="2">ATCC 49512 / CIP 103533 / TG 44/87</strain>
    </source>
</reference>
<accession>G8XBP1</accession>
<dbReference type="STRING" id="1041826.FCOL_13305"/>
<organism evidence="1 2">
    <name type="scientific">Flavobacterium columnare (strain ATCC 49512 / CIP 103533 / TG 44/87)</name>
    <dbReference type="NCBI Taxonomy" id="1041826"/>
    <lineage>
        <taxon>Bacteria</taxon>
        <taxon>Pseudomonadati</taxon>
        <taxon>Bacteroidota</taxon>
        <taxon>Flavobacteriia</taxon>
        <taxon>Flavobacteriales</taxon>
        <taxon>Flavobacteriaceae</taxon>
        <taxon>Flavobacterium</taxon>
    </lineage>
</organism>
<proteinExistence type="predicted"/>
<name>G8XBP1_FLACA</name>
<evidence type="ECO:0000313" key="1">
    <source>
        <dbReference type="EMBL" id="AEW87456.1"/>
    </source>
</evidence>
<dbReference type="KEGG" id="fco:FCOL_13305"/>
<dbReference type="AlphaFoldDB" id="G8XBP1"/>
<dbReference type="EMBL" id="CP003222">
    <property type="protein sequence ID" value="AEW87456.1"/>
    <property type="molecule type" value="Genomic_DNA"/>
</dbReference>
<dbReference type="Proteomes" id="UP000005638">
    <property type="component" value="Chromosome"/>
</dbReference>
<gene>
    <name evidence="1" type="ordered locus">FCOL_13305</name>
</gene>
<keyword evidence="2" id="KW-1185">Reference proteome</keyword>
<protein>
    <submittedName>
        <fullName evidence="1">Uncharacterized protein</fullName>
    </submittedName>
</protein>